<proteinExistence type="inferred from homology"/>
<dbReference type="GO" id="GO:0006777">
    <property type="term" value="P:Mo-molybdopterin cofactor biosynthetic process"/>
    <property type="evidence" value="ECO:0007669"/>
    <property type="project" value="UniProtKB-KW"/>
</dbReference>
<evidence type="ECO:0000313" key="13">
    <source>
        <dbReference type="EMBL" id="GEN62618.1"/>
    </source>
</evidence>
<comment type="subunit">
    <text evidence="7">Heterotetramer of 2 MoaD subunits and 2 MoaE subunits. Also stable as homodimer. The enzyme changes between these two forms during catalysis.</text>
</comment>
<evidence type="ECO:0000313" key="14">
    <source>
        <dbReference type="Proteomes" id="UP000321746"/>
    </source>
</evidence>
<keyword evidence="14" id="KW-1185">Reference proteome</keyword>
<evidence type="ECO:0000256" key="6">
    <source>
        <dbReference type="ARBA" id="ARBA00025448"/>
    </source>
</evidence>
<dbReference type="PANTHER" id="PTHR23404">
    <property type="entry name" value="MOLYBDOPTERIN SYNTHASE RELATED"/>
    <property type="match status" value="1"/>
</dbReference>
<dbReference type="SUPFAM" id="SSF54690">
    <property type="entry name" value="Molybdopterin synthase subunit MoaE"/>
    <property type="match status" value="1"/>
</dbReference>
<comment type="function">
    <text evidence="6">Converts molybdopterin precursor Z into molybdopterin. This requires the incorporation of two sulfur atoms into precursor Z to generate a dithiolene group. The sulfur is provided by MoaD.</text>
</comment>
<dbReference type="Gene3D" id="3.90.1170.40">
    <property type="entry name" value="Molybdopterin biosynthesis MoaE subunit"/>
    <property type="match status" value="1"/>
</dbReference>
<dbReference type="InterPro" id="IPR036563">
    <property type="entry name" value="MoaE_sf"/>
</dbReference>
<evidence type="ECO:0000256" key="2">
    <source>
        <dbReference type="ARBA" id="ARBA00005426"/>
    </source>
</evidence>
<dbReference type="EC" id="2.8.1.12" evidence="3"/>
<protein>
    <recommendedName>
        <fullName evidence="4">Molybdopterin synthase catalytic subunit</fullName>
        <ecNumber evidence="3">2.8.1.12</ecNumber>
    </recommendedName>
    <alternativeName>
        <fullName evidence="10">MPT synthase subunit 2</fullName>
    </alternativeName>
    <alternativeName>
        <fullName evidence="8">Molybdenum cofactor biosynthesis protein E</fullName>
    </alternativeName>
    <alternativeName>
        <fullName evidence="9">Molybdopterin-converting factor large subunit</fullName>
    </alternativeName>
    <alternativeName>
        <fullName evidence="11">Molybdopterin-converting factor subunit 2</fullName>
    </alternativeName>
</protein>
<dbReference type="Proteomes" id="UP000321746">
    <property type="component" value="Unassembled WGS sequence"/>
</dbReference>
<dbReference type="CDD" id="cd00756">
    <property type="entry name" value="MoaE"/>
    <property type="match status" value="1"/>
</dbReference>
<keyword evidence="5" id="KW-0501">Molybdenum cofactor biosynthesis</keyword>
<reference evidence="13 14" key="1">
    <citation type="submission" date="2019-07" db="EMBL/GenBank/DDBJ databases">
        <title>Whole genome shotgun sequence of Acetobacter oeni NBRC 105207.</title>
        <authorList>
            <person name="Hosoyama A."/>
            <person name="Uohara A."/>
            <person name="Ohji S."/>
            <person name="Ichikawa N."/>
        </authorList>
    </citation>
    <scope>NUCLEOTIDE SEQUENCE [LARGE SCALE GENOMIC DNA]</scope>
    <source>
        <strain evidence="13 14">NBRC 105207</strain>
    </source>
</reference>
<evidence type="ECO:0000256" key="9">
    <source>
        <dbReference type="ARBA" id="ARBA00030407"/>
    </source>
</evidence>
<comment type="similarity">
    <text evidence="2">Belongs to the MoaE family.</text>
</comment>
<evidence type="ECO:0000256" key="4">
    <source>
        <dbReference type="ARBA" id="ARBA00013858"/>
    </source>
</evidence>
<evidence type="ECO:0000256" key="5">
    <source>
        <dbReference type="ARBA" id="ARBA00023150"/>
    </source>
</evidence>
<evidence type="ECO:0000256" key="1">
    <source>
        <dbReference type="ARBA" id="ARBA00005046"/>
    </source>
</evidence>
<evidence type="ECO:0000256" key="8">
    <source>
        <dbReference type="ARBA" id="ARBA00029745"/>
    </source>
</evidence>
<comment type="pathway">
    <text evidence="1">Cofactor biosynthesis; molybdopterin biosynthesis.</text>
</comment>
<organism evidence="13 14">
    <name type="scientific">Acetobacter oeni</name>
    <dbReference type="NCBI Taxonomy" id="304077"/>
    <lineage>
        <taxon>Bacteria</taxon>
        <taxon>Pseudomonadati</taxon>
        <taxon>Pseudomonadota</taxon>
        <taxon>Alphaproteobacteria</taxon>
        <taxon>Acetobacterales</taxon>
        <taxon>Acetobacteraceae</taxon>
        <taxon>Acetobacter</taxon>
    </lineage>
</organism>
<gene>
    <name evidence="13" type="primary">moaE_1</name>
    <name evidence="13" type="ORF">AOE01nite_08420</name>
</gene>
<dbReference type="AlphaFoldDB" id="A0A511XI43"/>
<dbReference type="InterPro" id="IPR003448">
    <property type="entry name" value="Mopterin_biosynth_MoaE"/>
</dbReference>
<accession>A0A511XI43</accession>
<dbReference type="UniPathway" id="UPA00344"/>
<name>A0A511XI43_9PROT</name>
<comment type="caution">
    <text evidence="13">The sequence shown here is derived from an EMBL/GenBank/DDBJ whole genome shotgun (WGS) entry which is preliminary data.</text>
</comment>
<sequence>MAPRVVVQNDSFDVGEEISRLLQTSEQTGGIGSFVGVVRGGDGLVALSLEHYPGMCEQVITGLACEAIGRFKLSGCTVIHRVGRLLVAEPIVLILAAAPHRADALEATRFLIDRLKTGAPFWKSEEFADGRRCWIESRAEDEDAASGW</sequence>
<dbReference type="Pfam" id="PF02391">
    <property type="entry name" value="MoaE"/>
    <property type="match status" value="1"/>
</dbReference>
<dbReference type="EMBL" id="BJYG01000007">
    <property type="protein sequence ID" value="GEN62618.1"/>
    <property type="molecule type" value="Genomic_DNA"/>
</dbReference>
<evidence type="ECO:0000256" key="10">
    <source>
        <dbReference type="ARBA" id="ARBA00030781"/>
    </source>
</evidence>
<evidence type="ECO:0000256" key="7">
    <source>
        <dbReference type="ARBA" id="ARBA00026066"/>
    </source>
</evidence>
<evidence type="ECO:0000256" key="3">
    <source>
        <dbReference type="ARBA" id="ARBA00011950"/>
    </source>
</evidence>
<dbReference type="GO" id="GO:0030366">
    <property type="term" value="F:molybdopterin synthase activity"/>
    <property type="evidence" value="ECO:0007669"/>
    <property type="project" value="UniProtKB-EC"/>
</dbReference>
<evidence type="ECO:0000256" key="11">
    <source>
        <dbReference type="ARBA" id="ARBA00032474"/>
    </source>
</evidence>
<comment type="catalytic activity">
    <reaction evidence="12">
        <text>2 [molybdopterin-synthase sulfur-carrier protein]-C-terminal-Gly-aminoethanethioate + cyclic pyranopterin phosphate + H2O = molybdopterin + 2 [molybdopterin-synthase sulfur-carrier protein]-C-terminal Gly-Gly + 2 H(+)</text>
        <dbReference type="Rhea" id="RHEA:26333"/>
        <dbReference type="Rhea" id="RHEA-COMP:12202"/>
        <dbReference type="Rhea" id="RHEA-COMP:19907"/>
        <dbReference type="ChEBI" id="CHEBI:15377"/>
        <dbReference type="ChEBI" id="CHEBI:15378"/>
        <dbReference type="ChEBI" id="CHEBI:58698"/>
        <dbReference type="ChEBI" id="CHEBI:59648"/>
        <dbReference type="ChEBI" id="CHEBI:90778"/>
        <dbReference type="ChEBI" id="CHEBI:232372"/>
        <dbReference type="EC" id="2.8.1.12"/>
    </reaction>
</comment>
<evidence type="ECO:0000256" key="12">
    <source>
        <dbReference type="ARBA" id="ARBA00049878"/>
    </source>
</evidence>